<name>A0A0A9A117_ARUDO</name>
<sequence length="45" mass="4753">MDGASLGSLKKALRITGEGGRDSARCIGESRAMYEQTLFTVAASF</sequence>
<dbReference type="AlphaFoldDB" id="A0A0A9A117"/>
<reference evidence="1" key="1">
    <citation type="submission" date="2014-09" db="EMBL/GenBank/DDBJ databases">
        <authorList>
            <person name="Magalhaes I.L.F."/>
            <person name="Oliveira U."/>
            <person name="Santos F.R."/>
            <person name="Vidigal T.H.D.A."/>
            <person name="Brescovit A.D."/>
            <person name="Santos A.J."/>
        </authorList>
    </citation>
    <scope>NUCLEOTIDE SEQUENCE</scope>
    <source>
        <tissue evidence="1">Shoot tissue taken approximately 20 cm above the soil surface</tissue>
    </source>
</reference>
<organism evidence="1">
    <name type="scientific">Arundo donax</name>
    <name type="common">Giant reed</name>
    <name type="synonym">Donax arundinaceus</name>
    <dbReference type="NCBI Taxonomy" id="35708"/>
    <lineage>
        <taxon>Eukaryota</taxon>
        <taxon>Viridiplantae</taxon>
        <taxon>Streptophyta</taxon>
        <taxon>Embryophyta</taxon>
        <taxon>Tracheophyta</taxon>
        <taxon>Spermatophyta</taxon>
        <taxon>Magnoliopsida</taxon>
        <taxon>Liliopsida</taxon>
        <taxon>Poales</taxon>
        <taxon>Poaceae</taxon>
        <taxon>PACMAD clade</taxon>
        <taxon>Arundinoideae</taxon>
        <taxon>Arundineae</taxon>
        <taxon>Arundo</taxon>
    </lineage>
</organism>
<proteinExistence type="predicted"/>
<evidence type="ECO:0000313" key="1">
    <source>
        <dbReference type="EMBL" id="JAD40737.1"/>
    </source>
</evidence>
<accession>A0A0A9A117</accession>
<dbReference type="EMBL" id="GBRH01257158">
    <property type="protein sequence ID" value="JAD40737.1"/>
    <property type="molecule type" value="Transcribed_RNA"/>
</dbReference>
<reference evidence="1" key="2">
    <citation type="journal article" date="2015" name="Data Brief">
        <title>Shoot transcriptome of the giant reed, Arundo donax.</title>
        <authorList>
            <person name="Barrero R.A."/>
            <person name="Guerrero F.D."/>
            <person name="Moolhuijzen P."/>
            <person name="Goolsby J.A."/>
            <person name="Tidwell J."/>
            <person name="Bellgard S.E."/>
            <person name="Bellgard M.I."/>
        </authorList>
    </citation>
    <scope>NUCLEOTIDE SEQUENCE</scope>
    <source>
        <tissue evidence="1">Shoot tissue taken approximately 20 cm above the soil surface</tissue>
    </source>
</reference>
<protein>
    <submittedName>
        <fullName evidence="1">Uncharacterized protein</fullName>
    </submittedName>
</protein>